<sequence length="84" mass="8599">MNDTPDTDATASDAATPARPLLRIVGGNPTDTDVAVLVAVLAGAGGSDDSGPPPARDLWGTPTDRLRPAWPLAPNAFPNLTFGY</sequence>
<dbReference type="EMBL" id="CP108021">
    <property type="protein sequence ID" value="WUM20221.1"/>
    <property type="molecule type" value="Genomic_DNA"/>
</dbReference>
<accession>A0AAU4K2L0</accession>
<dbReference type="KEGG" id="whr:OG579_21505"/>
<evidence type="ECO:0000313" key="1">
    <source>
        <dbReference type="EMBL" id="WUM20221.1"/>
    </source>
</evidence>
<name>A0AAU4K2L0_9NOCA</name>
<dbReference type="GO" id="GO:0003989">
    <property type="term" value="F:acetyl-CoA carboxylase activity"/>
    <property type="evidence" value="ECO:0007669"/>
    <property type="project" value="InterPro"/>
</dbReference>
<dbReference type="Proteomes" id="UP001432128">
    <property type="component" value="Chromosome"/>
</dbReference>
<dbReference type="GO" id="GO:0004658">
    <property type="term" value="F:propionyl-CoA carboxylase activity"/>
    <property type="evidence" value="ECO:0007669"/>
    <property type="project" value="InterPro"/>
</dbReference>
<dbReference type="InterPro" id="IPR032716">
    <property type="entry name" value="ACC_epsilon"/>
</dbReference>
<evidence type="ECO:0000313" key="2">
    <source>
        <dbReference type="Proteomes" id="UP001432128"/>
    </source>
</evidence>
<dbReference type="RefSeq" id="WP_328857604.1">
    <property type="nucleotide sequence ID" value="NZ_CP108021.1"/>
</dbReference>
<dbReference type="AlphaFoldDB" id="A0AAU4K2L0"/>
<proteinExistence type="predicted"/>
<gene>
    <name evidence="1" type="ORF">OG579_21505</name>
</gene>
<protein>
    <submittedName>
        <fullName evidence="1">Acyl-CoA carboxylase subunit epsilon</fullName>
    </submittedName>
</protein>
<organism evidence="1 2">
    <name type="scientific">Williamsia herbipolensis</name>
    <dbReference type="NCBI Taxonomy" id="1603258"/>
    <lineage>
        <taxon>Bacteria</taxon>
        <taxon>Bacillati</taxon>
        <taxon>Actinomycetota</taxon>
        <taxon>Actinomycetes</taxon>
        <taxon>Mycobacteriales</taxon>
        <taxon>Nocardiaceae</taxon>
        <taxon>Williamsia</taxon>
    </lineage>
</organism>
<dbReference type="Pfam" id="PF13822">
    <property type="entry name" value="ACC_epsilon"/>
    <property type="match status" value="1"/>
</dbReference>
<keyword evidence="2" id="KW-1185">Reference proteome</keyword>
<reference evidence="1 2" key="1">
    <citation type="submission" date="2022-10" db="EMBL/GenBank/DDBJ databases">
        <title>The complete genomes of actinobacterial strains from the NBC collection.</title>
        <authorList>
            <person name="Joergensen T.S."/>
            <person name="Alvarez Arevalo M."/>
            <person name="Sterndorff E.B."/>
            <person name="Faurdal D."/>
            <person name="Vuksanovic O."/>
            <person name="Mourched A.-S."/>
            <person name="Charusanti P."/>
            <person name="Shaw S."/>
            <person name="Blin K."/>
            <person name="Weber T."/>
        </authorList>
    </citation>
    <scope>NUCLEOTIDE SEQUENCE [LARGE SCALE GENOMIC DNA]</scope>
    <source>
        <strain evidence="1 2">NBC_00319</strain>
    </source>
</reference>